<dbReference type="Proteomes" id="UP000467840">
    <property type="component" value="Chromosome 11"/>
</dbReference>
<dbReference type="EMBL" id="JAAGAX010000002">
    <property type="protein sequence ID" value="KAF2322445.1"/>
    <property type="molecule type" value="Genomic_DNA"/>
</dbReference>
<protein>
    <submittedName>
        <fullName evidence="2">Uncharacterized protein</fullName>
    </submittedName>
</protein>
<comment type="caution">
    <text evidence="2">The sequence shown here is derived from an EMBL/GenBank/DDBJ whole genome shotgun (WGS) entry which is preliminary data.</text>
</comment>
<accession>A0A6A6NC15</accession>
<name>A0A6A6NC15_HEVBR</name>
<evidence type="ECO:0000256" key="1">
    <source>
        <dbReference type="SAM" id="Coils"/>
    </source>
</evidence>
<evidence type="ECO:0000313" key="3">
    <source>
        <dbReference type="Proteomes" id="UP000467840"/>
    </source>
</evidence>
<keyword evidence="1" id="KW-0175">Coiled coil</keyword>
<feature type="coiled-coil region" evidence="1">
    <location>
        <begin position="348"/>
        <end position="375"/>
    </location>
</feature>
<gene>
    <name evidence="2" type="ORF">GH714_017076</name>
</gene>
<proteinExistence type="predicted"/>
<dbReference type="AlphaFoldDB" id="A0A6A6NC15"/>
<reference evidence="2 3" key="1">
    <citation type="journal article" date="2020" name="Mol. Plant">
        <title>The Chromosome-Based Rubber Tree Genome Provides New Insights into Spurge Genome Evolution and Rubber Biosynthesis.</title>
        <authorList>
            <person name="Liu J."/>
            <person name="Shi C."/>
            <person name="Shi C.C."/>
            <person name="Li W."/>
            <person name="Zhang Q.J."/>
            <person name="Zhang Y."/>
            <person name="Li K."/>
            <person name="Lu H.F."/>
            <person name="Shi C."/>
            <person name="Zhu S.T."/>
            <person name="Xiao Z.Y."/>
            <person name="Nan H."/>
            <person name="Yue Y."/>
            <person name="Zhu X.G."/>
            <person name="Wu Y."/>
            <person name="Hong X.N."/>
            <person name="Fan G.Y."/>
            <person name="Tong Y."/>
            <person name="Zhang D."/>
            <person name="Mao C.L."/>
            <person name="Liu Y.L."/>
            <person name="Hao S.J."/>
            <person name="Liu W.Q."/>
            <person name="Lv M.Q."/>
            <person name="Zhang H.B."/>
            <person name="Liu Y."/>
            <person name="Hu-Tang G.R."/>
            <person name="Wang J.P."/>
            <person name="Wang J.H."/>
            <person name="Sun Y.H."/>
            <person name="Ni S.B."/>
            <person name="Chen W.B."/>
            <person name="Zhang X.C."/>
            <person name="Jiao Y.N."/>
            <person name="Eichler E.E."/>
            <person name="Li G.H."/>
            <person name="Liu X."/>
            <person name="Gao L.Z."/>
        </authorList>
    </citation>
    <scope>NUCLEOTIDE SEQUENCE [LARGE SCALE GENOMIC DNA]</scope>
    <source>
        <strain evidence="3">cv. GT1</strain>
        <tissue evidence="2">Leaf</tissue>
    </source>
</reference>
<evidence type="ECO:0000313" key="2">
    <source>
        <dbReference type="EMBL" id="KAF2322445.1"/>
    </source>
</evidence>
<sequence>MAAFVPIDLSSDSDELIEDDDFDASPIRRSTEFRLLPSWATTAGKNSWCYGWHTEHISPRIAYGSNGFSSSVNDHSLLNSSRWLTTKADHSLYFMGNGNMGQNLDIYGSTYHLARPSLTNSKGYMRDHYGRHIYEDFLMYENNGRRKLPPKQKAMVELTEKEEVAVAMLKSMVQKDTYGVARLVEDEVSHWFKTVVSGAESELEEEVMAKDVEKATFAEKVKARKRVRSAAAAAGTSGKKAKTQATVVILRDRADSQLRPVGTAGLKPSTSRPEIGLSSNVLLPGDRAQCNVEEDKDLMIQTMNLCFEVAAVNSLFQEKYQAYRSSYRDIEVENTLLKQTIGDVTSKNKGLELELKTSEGVIVKLQEELMAAKARHAAEVDGYKQKIASLGAV</sequence>
<organism evidence="2 3">
    <name type="scientific">Hevea brasiliensis</name>
    <name type="common">Para rubber tree</name>
    <name type="synonym">Siphonia brasiliensis</name>
    <dbReference type="NCBI Taxonomy" id="3981"/>
    <lineage>
        <taxon>Eukaryota</taxon>
        <taxon>Viridiplantae</taxon>
        <taxon>Streptophyta</taxon>
        <taxon>Embryophyta</taxon>
        <taxon>Tracheophyta</taxon>
        <taxon>Spermatophyta</taxon>
        <taxon>Magnoliopsida</taxon>
        <taxon>eudicotyledons</taxon>
        <taxon>Gunneridae</taxon>
        <taxon>Pentapetalae</taxon>
        <taxon>rosids</taxon>
        <taxon>fabids</taxon>
        <taxon>Malpighiales</taxon>
        <taxon>Euphorbiaceae</taxon>
        <taxon>Crotonoideae</taxon>
        <taxon>Micrandreae</taxon>
        <taxon>Hevea</taxon>
    </lineage>
</organism>
<keyword evidence="3" id="KW-1185">Reference proteome</keyword>